<dbReference type="GO" id="GO:0034599">
    <property type="term" value="P:cellular response to oxidative stress"/>
    <property type="evidence" value="ECO:0007669"/>
    <property type="project" value="InterPro"/>
</dbReference>
<dbReference type="RefSeq" id="WP_190928918.1">
    <property type="nucleotide sequence ID" value="NZ_JACXJA010000018.1"/>
</dbReference>
<keyword evidence="6" id="KW-1185">Reference proteome</keyword>
<sequence>MGFLDAIFGKTTDGEQAQGAANDFYTAVEARRSIYAISSEQVVSDERIEQVINHAVKHTPSSFNSQSARVVVLLGDKHKKLWDITTETLRKIVPVDQFGPTADKMNAFASGYGTVLFFEDHAVIESLQQQFASYSDNFPIWSMQSSGMLQYVIWTSLELEGFGASLQHYNPLIDEAVKQEWNIPASWKLMAQMPFGKPTAPAGEKQFKPLEERVRYLK</sequence>
<dbReference type="GO" id="GO:0005737">
    <property type="term" value="C:cytoplasm"/>
    <property type="evidence" value="ECO:0007669"/>
    <property type="project" value="UniProtKB-SubCell"/>
</dbReference>
<dbReference type="Gene3D" id="3.40.109.10">
    <property type="entry name" value="NADH Oxidase"/>
    <property type="match status" value="1"/>
</dbReference>
<reference evidence="5" key="1">
    <citation type="submission" date="2020-09" db="EMBL/GenBank/DDBJ databases">
        <title>A novel bacterium of genus Paenibacillus, isolated from South China Sea.</title>
        <authorList>
            <person name="Huang H."/>
            <person name="Mo K."/>
            <person name="Hu Y."/>
        </authorList>
    </citation>
    <scope>NUCLEOTIDE SEQUENCE</scope>
    <source>
        <strain evidence="5">IB182363</strain>
    </source>
</reference>
<dbReference type="CDD" id="cd02140">
    <property type="entry name" value="Frm2-like"/>
    <property type="match status" value="1"/>
</dbReference>
<dbReference type="InterPro" id="IPR029479">
    <property type="entry name" value="Nitroreductase"/>
</dbReference>
<evidence type="ECO:0000256" key="2">
    <source>
        <dbReference type="ARBA" id="ARBA00022490"/>
    </source>
</evidence>
<dbReference type="PANTHER" id="PTHR43035">
    <property type="entry name" value="FATTY ACID REPRESSION MUTANT PROTEIN 2-RELATED"/>
    <property type="match status" value="1"/>
</dbReference>
<dbReference type="Proteomes" id="UP000639396">
    <property type="component" value="Unassembled WGS sequence"/>
</dbReference>
<dbReference type="InterPro" id="IPR033877">
    <property type="entry name" value="Frm2/Hbn1"/>
</dbReference>
<comment type="caution">
    <text evidence="5">The sequence shown here is derived from an EMBL/GenBank/DDBJ whole genome shotgun (WGS) entry which is preliminary data.</text>
</comment>
<evidence type="ECO:0000313" key="6">
    <source>
        <dbReference type="Proteomes" id="UP000639396"/>
    </source>
</evidence>
<comment type="subcellular location">
    <subcellularLocation>
        <location evidence="1">Cytoplasm</location>
    </subcellularLocation>
</comment>
<keyword evidence="2" id="KW-0963">Cytoplasm</keyword>
<dbReference type="SUPFAM" id="SSF55469">
    <property type="entry name" value="FMN-dependent nitroreductase-like"/>
    <property type="match status" value="1"/>
</dbReference>
<dbReference type="PANTHER" id="PTHR43035:SF1">
    <property type="entry name" value="FATTY ACID REPRESSION MUTANT PROTEIN 2-RELATED"/>
    <property type="match status" value="1"/>
</dbReference>
<dbReference type="AlphaFoldDB" id="A0A927CBM7"/>
<name>A0A927CBM7_9BACL</name>
<evidence type="ECO:0000259" key="4">
    <source>
        <dbReference type="Pfam" id="PF00881"/>
    </source>
</evidence>
<dbReference type="InterPro" id="IPR000415">
    <property type="entry name" value="Nitroreductase-like"/>
</dbReference>
<protein>
    <submittedName>
        <fullName evidence="5">Nitroreductase family protein</fullName>
    </submittedName>
</protein>
<evidence type="ECO:0000256" key="3">
    <source>
        <dbReference type="ARBA" id="ARBA00023002"/>
    </source>
</evidence>
<evidence type="ECO:0000256" key="1">
    <source>
        <dbReference type="ARBA" id="ARBA00004496"/>
    </source>
</evidence>
<accession>A0A927CBM7</accession>
<dbReference type="FunFam" id="3.40.109.10:FF:000001">
    <property type="entry name" value="Nitroreductase family"/>
    <property type="match status" value="1"/>
</dbReference>
<gene>
    <name evidence="5" type="ORF">IDH45_14935</name>
</gene>
<organism evidence="5 6">
    <name type="scientific">Paenibacillus oceani</name>
    <dbReference type="NCBI Taxonomy" id="2772510"/>
    <lineage>
        <taxon>Bacteria</taxon>
        <taxon>Bacillati</taxon>
        <taxon>Bacillota</taxon>
        <taxon>Bacilli</taxon>
        <taxon>Bacillales</taxon>
        <taxon>Paenibacillaceae</taxon>
        <taxon>Paenibacillus</taxon>
    </lineage>
</organism>
<feature type="domain" description="Nitroreductase" evidence="4">
    <location>
        <begin position="29"/>
        <end position="197"/>
    </location>
</feature>
<evidence type="ECO:0000313" key="5">
    <source>
        <dbReference type="EMBL" id="MBD2863286.1"/>
    </source>
</evidence>
<proteinExistence type="predicted"/>
<dbReference type="Pfam" id="PF00881">
    <property type="entry name" value="Nitroreductase"/>
    <property type="match status" value="1"/>
</dbReference>
<dbReference type="GO" id="GO:0016491">
    <property type="term" value="F:oxidoreductase activity"/>
    <property type="evidence" value="ECO:0007669"/>
    <property type="project" value="UniProtKB-KW"/>
</dbReference>
<keyword evidence="3" id="KW-0560">Oxidoreductase</keyword>
<dbReference type="EMBL" id="JACXJA010000018">
    <property type="protein sequence ID" value="MBD2863286.1"/>
    <property type="molecule type" value="Genomic_DNA"/>
</dbReference>